<reference evidence="2" key="1">
    <citation type="submission" date="2016-11" db="UniProtKB">
        <authorList>
            <consortium name="WormBaseParasite"/>
        </authorList>
    </citation>
    <scope>IDENTIFICATION</scope>
    <source>
        <strain evidence="2">KR3021</strain>
    </source>
</reference>
<proteinExistence type="predicted"/>
<name>A0AC35U4Y8_9BILA</name>
<dbReference type="WBParaSite" id="RSKR_0000730500.1">
    <property type="protein sequence ID" value="RSKR_0000730500.1"/>
    <property type="gene ID" value="RSKR_0000730500"/>
</dbReference>
<sequence length="218" mass="25144">MGVSVDKRKDGLVSIKKMSVGEFKEFRNLDKNCGLVIRKYEKHLTFKWNCTSDLERFAEKYRTSLTGKWVGGLNGIILGTIKTEVKSKSIIVEDQNVFHCDFIFYYIVFSPKVNKCYDCVITKVDKKYVLGKLFNIIPCMIKNTANQTITEDSMVRLTYVRSEFKGRLSMIVGNFKEVLMLAKVKKENNVTTFESDDEDEKLADEIKTVEIIDIDLNE</sequence>
<evidence type="ECO:0000313" key="1">
    <source>
        <dbReference type="Proteomes" id="UP000095286"/>
    </source>
</evidence>
<accession>A0AC35U4Y8</accession>
<organism evidence="1 2">
    <name type="scientific">Rhabditophanes sp. KR3021</name>
    <dbReference type="NCBI Taxonomy" id="114890"/>
    <lineage>
        <taxon>Eukaryota</taxon>
        <taxon>Metazoa</taxon>
        <taxon>Ecdysozoa</taxon>
        <taxon>Nematoda</taxon>
        <taxon>Chromadorea</taxon>
        <taxon>Rhabditida</taxon>
        <taxon>Tylenchina</taxon>
        <taxon>Panagrolaimomorpha</taxon>
        <taxon>Strongyloidoidea</taxon>
        <taxon>Alloionematidae</taxon>
        <taxon>Rhabditophanes</taxon>
    </lineage>
</organism>
<evidence type="ECO:0000313" key="2">
    <source>
        <dbReference type="WBParaSite" id="RSKR_0000730500.1"/>
    </source>
</evidence>
<protein>
    <submittedName>
        <fullName evidence="2">DUF223 domain-containing protein</fullName>
    </submittedName>
</protein>
<dbReference type="Proteomes" id="UP000095286">
    <property type="component" value="Unplaced"/>
</dbReference>